<dbReference type="PANTHER" id="PTHR34216:SF3">
    <property type="entry name" value="POLY-BETA-1,6-N-ACETYL-D-GLUCOSAMINE N-DEACETYLASE"/>
    <property type="match status" value="1"/>
</dbReference>
<keyword evidence="5" id="KW-1185">Reference proteome</keyword>
<dbReference type="InterPro" id="IPR051398">
    <property type="entry name" value="Polysacch_Deacetylase"/>
</dbReference>
<evidence type="ECO:0000256" key="2">
    <source>
        <dbReference type="ARBA" id="ARBA00022729"/>
    </source>
</evidence>
<evidence type="ECO:0000256" key="1">
    <source>
        <dbReference type="ARBA" id="ARBA00004613"/>
    </source>
</evidence>
<dbReference type="RefSeq" id="WP_151107684.1">
    <property type="nucleotide sequence ID" value="NZ_WAEM01000004.1"/>
</dbReference>
<keyword evidence="2" id="KW-0732">Signal</keyword>
<dbReference type="Proteomes" id="UP000490922">
    <property type="component" value="Unassembled WGS sequence"/>
</dbReference>
<sequence>MLTVSNYHYIREDFSAPYPSIFGVTPTEFENQLCELAKIGEFINQSRLINDIDAILSSSINYILITFDDGLKEQYVLGKPILDKLKIQAVYFINSINYIEKVVSQVHKIHLLRLQIPTLMLLKMIENLSSENSFDLSQEDLKNAKLFYRYDDFDSACLKYLLNFKFTKDQTTKIIDVIFDDYYNRSTVVNDLYMTNAQLVELSSLNMLGSHTHSHFSLGLLKSSEIRKELETTKNFIDSFGHKNLITVSYPYGNNDSCKSPVPDIALEVGHKIGFTFERGVNHFGENHLLLKRYDCNDLIGGKNYQEKLLWK</sequence>
<dbReference type="GO" id="GO:0005975">
    <property type="term" value="P:carbohydrate metabolic process"/>
    <property type="evidence" value="ECO:0007669"/>
    <property type="project" value="InterPro"/>
</dbReference>
<reference evidence="4 5" key="1">
    <citation type="submission" date="2019-09" db="EMBL/GenBank/DDBJ databases">
        <title>Flavobacterium sp. nov., isolated from glacier ice.</title>
        <authorList>
            <person name="Liu Q."/>
        </authorList>
    </citation>
    <scope>NUCLEOTIDE SEQUENCE [LARGE SCALE GENOMIC DNA]</scope>
    <source>
        <strain evidence="4 5">NBRC 112527</strain>
    </source>
</reference>
<dbReference type="EMBL" id="WAEM01000004">
    <property type="protein sequence ID" value="KAB1155865.1"/>
    <property type="molecule type" value="Genomic_DNA"/>
</dbReference>
<dbReference type="InterPro" id="IPR011330">
    <property type="entry name" value="Glyco_hydro/deAcase_b/a-brl"/>
</dbReference>
<organism evidence="4 5">
    <name type="scientific">Flavobacterium luteum</name>
    <dbReference type="NCBI Taxonomy" id="2026654"/>
    <lineage>
        <taxon>Bacteria</taxon>
        <taxon>Pseudomonadati</taxon>
        <taxon>Bacteroidota</taxon>
        <taxon>Flavobacteriia</taxon>
        <taxon>Flavobacteriales</taxon>
        <taxon>Flavobacteriaceae</taxon>
        <taxon>Flavobacterium</taxon>
    </lineage>
</organism>
<dbReference type="PANTHER" id="PTHR34216">
    <property type="match status" value="1"/>
</dbReference>
<dbReference type="OrthoDB" id="1446101at2"/>
<accession>A0A7J5AEA1</accession>
<dbReference type="SUPFAM" id="SSF88713">
    <property type="entry name" value="Glycoside hydrolase/deacetylase"/>
    <property type="match status" value="1"/>
</dbReference>
<comment type="caution">
    <text evidence="4">The sequence shown here is derived from an EMBL/GenBank/DDBJ whole genome shotgun (WGS) entry which is preliminary data.</text>
</comment>
<dbReference type="GO" id="GO:0005576">
    <property type="term" value="C:extracellular region"/>
    <property type="evidence" value="ECO:0007669"/>
    <property type="project" value="UniProtKB-SubCell"/>
</dbReference>
<protein>
    <submittedName>
        <fullName evidence="4">Polysaccharide deacetylase family protein</fullName>
    </submittedName>
</protein>
<feature type="domain" description="NodB homology" evidence="3">
    <location>
        <begin position="208"/>
        <end position="256"/>
    </location>
</feature>
<comment type="subcellular location">
    <subcellularLocation>
        <location evidence="1">Secreted</location>
    </subcellularLocation>
</comment>
<dbReference type="InterPro" id="IPR002509">
    <property type="entry name" value="NODB_dom"/>
</dbReference>
<evidence type="ECO:0000313" key="5">
    <source>
        <dbReference type="Proteomes" id="UP000490922"/>
    </source>
</evidence>
<proteinExistence type="predicted"/>
<evidence type="ECO:0000313" key="4">
    <source>
        <dbReference type="EMBL" id="KAB1155865.1"/>
    </source>
</evidence>
<gene>
    <name evidence="4" type="ORF">F6464_10105</name>
</gene>
<dbReference type="Gene3D" id="3.20.20.370">
    <property type="entry name" value="Glycoside hydrolase/deacetylase"/>
    <property type="match status" value="1"/>
</dbReference>
<evidence type="ECO:0000259" key="3">
    <source>
        <dbReference type="Pfam" id="PF01522"/>
    </source>
</evidence>
<dbReference type="AlphaFoldDB" id="A0A7J5AEA1"/>
<dbReference type="GO" id="GO:0016810">
    <property type="term" value="F:hydrolase activity, acting on carbon-nitrogen (but not peptide) bonds"/>
    <property type="evidence" value="ECO:0007669"/>
    <property type="project" value="InterPro"/>
</dbReference>
<dbReference type="Pfam" id="PF01522">
    <property type="entry name" value="Polysacc_deac_1"/>
    <property type="match status" value="1"/>
</dbReference>
<name>A0A7J5AEA1_9FLAO</name>